<dbReference type="InterPro" id="IPR050640">
    <property type="entry name" value="Bact_2-comp_sensor_kinase"/>
</dbReference>
<dbReference type="EMBL" id="SGXG01000001">
    <property type="protein sequence ID" value="RZS95842.1"/>
    <property type="molecule type" value="Genomic_DNA"/>
</dbReference>
<feature type="domain" description="Signal transduction histidine kinase internal region" evidence="2">
    <location>
        <begin position="171"/>
        <end position="249"/>
    </location>
</feature>
<keyword evidence="1" id="KW-0812">Transmembrane</keyword>
<dbReference type="GO" id="GO:0016020">
    <property type="term" value="C:membrane"/>
    <property type="evidence" value="ECO:0007669"/>
    <property type="project" value="InterPro"/>
</dbReference>
<gene>
    <name evidence="3" type="ORF">BC751_1390</name>
</gene>
<feature type="transmembrane region" description="Helical" evidence="1">
    <location>
        <begin position="86"/>
        <end position="111"/>
    </location>
</feature>
<evidence type="ECO:0000259" key="2">
    <source>
        <dbReference type="Pfam" id="PF06580"/>
    </source>
</evidence>
<dbReference type="OrthoDB" id="927174at2"/>
<dbReference type="Pfam" id="PF06580">
    <property type="entry name" value="His_kinase"/>
    <property type="match status" value="1"/>
</dbReference>
<keyword evidence="1" id="KW-1133">Transmembrane helix</keyword>
<keyword evidence="3" id="KW-0808">Transferase</keyword>
<accession>A0A4Q7PAP7</accession>
<reference evidence="3 4" key="1">
    <citation type="submission" date="2019-02" db="EMBL/GenBank/DDBJ databases">
        <title>Genomic Encyclopedia of Archaeal and Bacterial Type Strains, Phase II (KMG-II): from individual species to whole genera.</title>
        <authorList>
            <person name="Goeker M."/>
        </authorList>
    </citation>
    <scope>NUCLEOTIDE SEQUENCE [LARGE SCALE GENOMIC DNA]</scope>
    <source>
        <strain evidence="3 4">DSM 21411</strain>
    </source>
</reference>
<feature type="transmembrane region" description="Helical" evidence="1">
    <location>
        <begin position="20"/>
        <end position="41"/>
    </location>
</feature>
<dbReference type="Proteomes" id="UP000292209">
    <property type="component" value="Unassembled WGS sequence"/>
</dbReference>
<dbReference type="GO" id="GO:0000155">
    <property type="term" value="F:phosphorelay sensor kinase activity"/>
    <property type="evidence" value="ECO:0007669"/>
    <property type="project" value="InterPro"/>
</dbReference>
<organism evidence="3 4">
    <name type="scientific">Cecembia calidifontis</name>
    <dbReference type="NCBI Taxonomy" id="1187080"/>
    <lineage>
        <taxon>Bacteria</taxon>
        <taxon>Pseudomonadati</taxon>
        <taxon>Bacteroidota</taxon>
        <taxon>Cytophagia</taxon>
        <taxon>Cytophagales</taxon>
        <taxon>Cyclobacteriaceae</taxon>
        <taxon>Cecembia</taxon>
    </lineage>
</organism>
<dbReference type="PANTHER" id="PTHR34220:SF7">
    <property type="entry name" value="SENSOR HISTIDINE KINASE YPDA"/>
    <property type="match status" value="1"/>
</dbReference>
<keyword evidence="4" id="KW-1185">Reference proteome</keyword>
<dbReference type="InterPro" id="IPR010559">
    <property type="entry name" value="Sig_transdc_His_kin_internal"/>
</dbReference>
<protein>
    <submittedName>
        <fullName evidence="3">Histidine kinase</fullName>
    </submittedName>
</protein>
<comment type="caution">
    <text evidence="3">The sequence shown here is derived from an EMBL/GenBank/DDBJ whole genome shotgun (WGS) entry which is preliminary data.</text>
</comment>
<dbReference type="PANTHER" id="PTHR34220">
    <property type="entry name" value="SENSOR HISTIDINE KINASE YPDA"/>
    <property type="match status" value="1"/>
</dbReference>
<keyword evidence="3" id="KW-0418">Kinase</keyword>
<evidence type="ECO:0000256" key="1">
    <source>
        <dbReference type="SAM" id="Phobius"/>
    </source>
</evidence>
<keyword evidence="1" id="KW-0472">Membrane</keyword>
<evidence type="ECO:0000313" key="4">
    <source>
        <dbReference type="Proteomes" id="UP000292209"/>
    </source>
</evidence>
<evidence type="ECO:0000313" key="3">
    <source>
        <dbReference type="EMBL" id="RZS95842.1"/>
    </source>
</evidence>
<name>A0A4Q7PAP7_9BACT</name>
<sequence>MSKSFFSKATISNTLKRFLLVNLGVAFLFVFVQCPDCLFSREGLLEFIPNFVFAFLLSSSLSVGGFKVESYFDQKISWIENPAKRLLLTSASYLLYAYLVSFILINSYVLLTVDGVTVQNLGLARMAVNGLTPTLLAVLIVAVFITRSWLYEWKNAALEAENLKTENISSQYQSLKDQLNPHFLFNSLNTLSGLVHESPIKSDDFIQQLSKIYRYVLEVQHEELVPLQDELDFAQNYLSLQKIRFENSLEYTIAIDSSKDFFLPPLSLQLLLENAIKHNIISQEKPLEIIIAQEDENLWVKNRFQPKTSKETTSGGVGLNNIIQRYRLLSKQSPEVIQNEQEFKVRLPLLQVNQK</sequence>
<feature type="transmembrane region" description="Helical" evidence="1">
    <location>
        <begin position="123"/>
        <end position="145"/>
    </location>
</feature>
<proteinExistence type="predicted"/>
<feature type="transmembrane region" description="Helical" evidence="1">
    <location>
        <begin position="47"/>
        <end position="66"/>
    </location>
</feature>
<dbReference type="RefSeq" id="WP_130274881.1">
    <property type="nucleotide sequence ID" value="NZ_SGXG01000001.1"/>
</dbReference>
<dbReference type="AlphaFoldDB" id="A0A4Q7PAP7"/>